<dbReference type="Gene3D" id="3.80.10.10">
    <property type="entry name" value="Ribonuclease Inhibitor"/>
    <property type="match status" value="2"/>
</dbReference>
<dbReference type="AlphaFoldDB" id="A0A8W7K7C0"/>
<dbReference type="SUPFAM" id="SSF52058">
    <property type="entry name" value="L domain-like"/>
    <property type="match status" value="1"/>
</dbReference>
<reference evidence="3" key="2">
    <citation type="submission" date="2022-08" db="UniProtKB">
        <authorList>
            <consortium name="EnsemblMetazoa"/>
        </authorList>
    </citation>
    <scope>IDENTIFICATION</scope>
    <source>
        <strain evidence="3">STECLA/ALBI9_A</strain>
    </source>
</reference>
<accession>A0A8W7K7C0</accession>
<dbReference type="PANTHER" id="PTHR45617">
    <property type="entry name" value="LEUCINE RICH REPEAT FAMILY PROTEIN"/>
    <property type="match status" value="1"/>
</dbReference>
<keyword evidence="1" id="KW-0433">Leucine-rich repeat</keyword>
<evidence type="ECO:0008006" key="5">
    <source>
        <dbReference type="Google" id="ProtNLM"/>
    </source>
</evidence>
<dbReference type="SMART" id="SM00369">
    <property type="entry name" value="LRR_TYP"/>
    <property type="match status" value="6"/>
</dbReference>
<protein>
    <recommendedName>
        <fullName evidence="5">Leucine rich immune protein (Coil-less)</fullName>
    </recommendedName>
</protein>
<evidence type="ECO:0000313" key="4">
    <source>
        <dbReference type="Proteomes" id="UP000069272"/>
    </source>
</evidence>
<dbReference type="InterPro" id="IPR001611">
    <property type="entry name" value="Leu-rich_rpt"/>
</dbReference>
<organism evidence="3 4">
    <name type="scientific">Anopheles albimanus</name>
    <name type="common">New world malaria mosquito</name>
    <dbReference type="NCBI Taxonomy" id="7167"/>
    <lineage>
        <taxon>Eukaryota</taxon>
        <taxon>Metazoa</taxon>
        <taxon>Ecdysozoa</taxon>
        <taxon>Arthropoda</taxon>
        <taxon>Hexapoda</taxon>
        <taxon>Insecta</taxon>
        <taxon>Pterygota</taxon>
        <taxon>Neoptera</taxon>
        <taxon>Endopterygota</taxon>
        <taxon>Diptera</taxon>
        <taxon>Nematocera</taxon>
        <taxon>Culicoidea</taxon>
        <taxon>Culicidae</taxon>
        <taxon>Anophelinae</taxon>
        <taxon>Anopheles</taxon>
    </lineage>
</organism>
<reference evidence="3 4" key="1">
    <citation type="journal article" date="2017" name="G3 (Bethesda)">
        <title>The Physical Genome Mapping of Anopheles albimanus Corrected Scaffold Misassemblies and Identified Interarm Rearrangements in Genus Anopheles.</title>
        <authorList>
            <person name="Artemov G.N."/>
            <person name="Peery A.N."/>
            <person name="Jiang X."/>
            <person name="Tu Z."/>
            <person name="Stegniy V.N."/>
            <person name="Sharakhova M.V."/>
            <person name="Sharakhov I.V."/>
        </authorList>
    </citation>
    <scope>NUCLEOTIDE SEQUENCE [LARGE SCALE GENOMIC DNA]</scope>
    <source>
        <strain evidence="3 4">ALBI9_A</strain>
    </source>
</reference>
<proteinExistence type="predicted"/>
<dbReference type="PRINTS" id="PR00019">
    <property type="entry name" value="LEURICHRPT"/>
</dbReference>
<dbReference type="EnsemblMetazoa" id="AALB016160-RA">
    <property type="protein sequence ID" value="AALB016160-PA"/>
    <property type="gene ID" value="AALB016160"/>
</dbReference>
<dbReference type="PROSITE" id="PS51450">
    <property type="entry name" value="LRR"/>
    <property type="match status" value="2"/>
</dbReference>
<name>A0A8W7K7C0_ANOAL</name>
<sequence>MLYPDGEIAQMLSGIASGATYHVFYGNTLRIPANCNLKVIILKFAPQLQTIKVSGTNNVLHALHVHESAMRRIPTSLRHLQGLQTLLLKKGVLRTFSLENLEGIRNLTTVGLRFNMLRRLEPSKDSQLIMPIEDLDLSYNQLEFVDMEFFIPFKRLQRLQLNYNQIKQIIATNSFVLPLLHYMDLDNNELKQLNVSKWNVLKLDVLMLDNNNLSQLPIGIDRFTSLLSLYLSHNQLTTLDLRELEPLQKLRRLQVFNNQLHTVQPNCQALQNNICQRVSLPTLNHLDLHDNKLTSIDFNSWDLPELRMLDLSTNQLKRVLNLNKKFLKLKELLMHHNDIYCLVRNGTKKDYNMVFDVQAATDNTTCLSNSSFPHPYEQGVTCCND</sequence>
<evidence type="ECO:0000313" key="3">
    <source>
        <dbReference type="EnsemblMetazoa" id="AALB016160-PA"/>
    </source>
</evidence>
<keyword evidence="4" id="KW-1185">Reference proteome</keyword>
<dbReference type="Pfam" id="PF13855">
    <property type="entry name" value="LRR_8"/>
    <property type="match status" value="3"/>
</dbReference>
<evidence type="ECO:0000256" key="2">
    <source>
        <dbReference type="ARBA" id="ARBA00022737"/>
    </source>
</evidence>
<keyword evidence="2" id="KW-0677">Repeat</keyword>
<evidence type="ECO:0000256" key="1">
    <source>
        <dbReference type="ARBA" id="ARBA00022614"/>
    </source>
</evidence>
<dbReference type="InterPro" id="IPR032675">
    <property type="entry name" value="LRR_dom_sf"/>
</dbReference>
<dbReference type="Proteomes" id="UP000069272">
    <property type="component" value="Chromosome 3L"/>
</dbReference>
<dbReference type="InterPro" id="IPR003591">
    <property type="entry name" value="Leu-rich_rpt_typical-subtyp"/>
</dbReference>
<dbReference type="PANTHER" id="PTHR45617:SF169">
    <property type="entry name" value="LRRCT DOMAIN-CONTAINING PROTEIN"/>
    <property type="match status" value="1"/>
</dbReference>